<keyword evidence="2" id="KW-1185">Reference proteome</keyword>
<proteinExistence type="predicted"/>
<protein>
    <submittedName>
        <fullName evidence="1">15747_t:CDS:1</fullName>
    </submittedName>
</protein>
<comment type="caution">
    <text evidence="1">The sequence shown here is derived from an EMBL/GenBank/DDBJ whole genome shotgun (WGS) entry which is preliminary data.</text>
</comment>
<feature type="non-terminal residue" evidence="1">
    <location>
        <position position="76"/>
    </location>
</feature>
<dbReference type="Proteomes" id="UP000789525">
    <property type="component" value="Unassembled WGS sequence"/>
</dbReference>
<evidence type="ECO:0000313" key="2">
    <source>
        <dbReference type="Proteomes" id="UP000789525"/>
    </source>
</evidence>
<gene>
    <name evidence="1" type="ORF">ACOLOM_LOCUS8658</name>
</gene>
<dbReference type="EMBL" id="CAJVPT010022971">
    <property type="protein sequence ID" value="CAG8662901.1"/>
    <property type="molecule type" value="Genomic_DNA"/>
</dbReference>
<evidence type="ECO:0000313" key="1">
    <source>
        <dbReference type="EMBL" id="CAG8662901.1"/>
    </source>
</evidence>
<name>A0ACA9NLQ2_9GLOM</name>
<sequence length="76" mass="8651">MANNEKENSEFPPYTVKRVEHMNLPEKGYLYEMQESTKPAGSNFPDIDSVSSHVESDSEVEDSALLWLNLLGKVYN</sequence>
<organism evidence="1 2">
    <name type="scientific">Acaulospora colombiana</name>
    <dbReference type="NCBI Taxonomy" id="27376"/>
    <lineage>
        <taxon>Eukaryota</taxon>
        <taxon>Fungi</taxon>
        <taxon>Fungi incertae sedis</taxon>
        <taxon>Mucoromycota</taxon>
        <taxon>Glomeromycotina</taxon>
        <taxon>Glomeromycetes</taxon>
        <taxon>Diversisporales</taxon>
        <taxon>Acaulosporaceae</taxon>
        <taxon>Acaulospora</taxon>
    </lineage>
</organism>
<accession>A0ACA9NLQ2</accession>
<reference evidence="1" key="1">
    <citation type="submission" date="2021-06" db="EMBL/GenBank/DDBJ databases">
        <authorList>
            <person name="Kallberg Y."/>
            <person name="Tangrot J."/>
            <person name="Rosling A."/>
        </authorList>
    </citation>
    <scope>NUCLEOTIDE SEQUENCE</scope>
    <source>
        <strain evidence="1">CL356</strain>
    </source>
</reference>